<dbReference type="OrthoDB" id="1120264at2"/>
<keyword evidence="1" id="KW-1133">Transmembrane helix</keyword>
<evidence type="ECO:0008006" key="4">
    <source>
        <dbReference type="Google" id="ProtNLM"/>
    </source>
</evidence>
<organism evidence="2 3">
    <name type="scientific">Breznakibacter xylanolyticus</name>
    <dbReference type="NCBI Taxonomy" id="990"/>
    <lineage>
        <taxon>Bacteria</taxon>
        <taxon>Pseudomonadati</taxon>
        <taxon>Bacteroidota</taxon>
        <taxon>Bacteroidia</taxon>
        <taxon>Marinilabiliales</taxon>
        <taxon>Marinilabiliaceae</taxon>
        <taxon>Breznakibacter</taxon>
    </lineage>
</organism>
<gene>
    <name evidence="2" type="ORF">LX69_01596</name>
</gene>
<dbReference type="EMBL" id="QKZK01000010">
    <property type="protein sequence ID" value="PZX17281.1"/>
    <property type="molecule type" value="Genomic_DNA"/>
</dbReference>
<keyword evidence="1" id="KW-0812">Transmembrane</keyword>
<dbReference type="Proteomes" id="UP000249239">
    <property type="component" value="Unassembled WGS sequence"/>
</dbReference>
<feature type="transmembrane region" description="Helical" evidence="1">
    <location>
        <begin position="160"/>
        <end position="181"/>
    </location>
</feature>
<keyword evidence="3" id="KW-1185">Reference proteome</keyword>
<keyword evidence="1" id="KW-0472">Membrane</keyword>
<reference evidence="2 3" key="1">
    <citation type="submission" date="2018-06" db="EMBL/GenBank/DDBJ databases">
        <title>Genomic Encyclopedia of Archaeal and Bacterial Type Strains, Phase II (KMG-II): from individual species to whole genera.</title>
        <authorList>
            <person name="Goeker M."/>
        </authorList>
    </citation>
    <scope>NUCLEOTIDE SEQUENCE [LARGE SCALE GENOMIC DNA]</scope>
    <source>
        <strain evidence="2 3">DSM 6779</strain>
    </source>
</reference>
<dbReference type="RefSeq" id="WP_111445272.1">
    <property type="nucleotide sequence ID" value="NZ_QKZK01000010.1"/>
</dbReference>
<proteinExistence type="predicted"/>
<feature type="transmembrane region" description="Helical" evidence="1">
    <location>
        <begin position="42"/>
        <end position="62"/>
    </location>
</feature>
<feature type="transmembrane region" description="Helical" evidence="1">
    <location>
        <begin position="74"/>
        <end position="92"/>
    </location>
</feature>
<comment type="caution">
    <text evidence="2">The sequence shown here is derived from an EMBL/GenBank/DDBJ whole genome shotgun (WGS) entry which is preliminary data.</text>
</comment>
<protein>
    <recommendedName>
        <fullName evidence="4">Yip1 domain-containing protein</fullName>
    </recommendedName>
</protein>
<evidence type="ECO:0000256" key="1">
    <source>
        <dbReference type="SAM" id="Phobius"/>
    </source>
</evidence>
<evidence type="ECO:0000313" key="2">
    <source>
        <dbReference type="EMBL" id="PZX17281.1"/>
    </source>
</evidence>
<name>A0A2W7NAJ4_9BACT</name>
<dbReference type="AlphaFoldDB" id="A0A2W7NAJ4"/>
<evidence type="ECO:0000313" key="3">
    <source>
        <dbReference type="Proteomes" id="UP000249239"/>
    </source>
</evidence>
<accession>A0A2W7NAJ4</accession>
<feature type="transmembrane region" description="Helical" evidence="1">
    <location>
        <begin position="112"/>
        <end position="139"/>
    </location>
</feature>
<sequence>MTPSPTYRHLFTRLVDITTQPVRTWPVVHGEKSSTNDILTTYTLPLIGVMTLLAFVVEMWQAQQFVFEMALKKSTILFVSHFGVLFAAHHTIQWLDKQLNRHTEANNWLAVVAYPAGIIYLTVIVTLLFPKLAVVQFAAIYAIYPIRTGMGTRFNNSRSWVIAGGLLIMLQALPLLIVRMAEPLFRL</sequence>